<evidence type="ECO:0000313" key="1">
    <source>
        <dbReference type="EMBL" id="MBD7963927.1"/>
    </source>
</evidence>
<reference evidence="1 2" key="1">
    <citation type="submission" date="2020-08" db="EMBL/GenBank/DDBJ databases">
        <title>A Genomic Blueprint of the Chicken Gut Microbiome.</title>
        <authorList>
            <person name="Gilroy R."/>
            <person name="Ravi A."/>
            <person name="Getino M."/>
            <person name="Pursley I."/>
            <person name="Horton D.L."/>
            <person name="Alikhan N.-F."/>
            <person name="Baker D."/>
            <person name="Gharbi K."/>
            <person name="Hall N."/>
            <person name="Watson M."/>
            <person name="Adriaenssens E.M."/>
            <person name="Foster-Nyarko E."/>
            <person name="Jarju S."/>
            <person name="Secka A."/>
            <person name="Antonio M."/>
            <person name="Oren A."/>
            <person name="Chaudhuri R."/>
            <person name="La Ragione R.M."/>
            <person name="Hildebrand F."/>
            <person name="Pallen M.J."/>
        </authorList>
    </citation>
    <scope>NUCLEOTIDE SEQUENCE [LARGE SCALE GENOMIC DNA]</scope>
    <source>
        <strain evidence="1 2">Sa2CUA10</strain>
    </source>
</reference>
<gene>
    <name evidence="1" type="ORF">H9648_07655</name>
</gene>
<dbReference type="InterPro" id="IPR031681">
    <property type="entry name" value="YwqH-like"/>
</dbReference>
<evidence type="ECO:0000313" key="2">
    <source>
        <dbReference type="Proteomes" id="UP000603641"/>
    </source>
</evidence>
<comment type="caution">
    <text evidence="1">The sequence shown here is derived from an EMBL/GenBank/DDBJ whole genome shotgun (WGS) entry which is preliminary data.</text>
</comment>
<dbReference type="RefSeq" id="WP_191753320.1">
    <property type="nucleotide sequence ID" value="NZ_JACSQM010000003.1"/>
</dbReference>
<protein>
    <submittedName>
        <fullName evidence="1">DUF5082 family protein</fullName>
    </submittedName>
</protein>
<sequence>MDPYLSSLYSLLRIKEEQLERLNRCQSEMQQHQQAFQNDKYLCLNPELSSVTWTGMLANQFEDIRENRMLIEYEDIENNQFESVFSVISNKIMDIQSEIKSIQDSISVAKQASIKS</sequence>
<dbReference type="EMBL" id="JACSQM010000003">
    <property type="protein sequence ID" value="MBD7963927.1"/>
    <property type="molecule type" value="Genomic_DNA"/>
</dbReference>
<dbReference type="Pfam" id="PF16888">
    <property type="entry name" value="YwqH-like"/>
    <property type="match status" value="1"/>
</dbReference>
<dbReference type="Proteomes" id="UP000603641">
    <property type="component" value="Unassembled WGS sequence"/>
</dbReference>
<keyword evidence="2" id="KW-1185">Reference proteome</keyword>
<proteinExistence type="predicted"/>
<accession>A0ABR8SKC3</accession>
<name>A0ABR8SKC3_9BACL</name>
<organism evidence="1 2">
    <name type="scientific">Fictibacillus norfolkensis</name>
    <dbReference type="NCBI Taxonomy" id="2762233"/>
    <lineage>
        <taxon>Bacteria</taxon>
        <taxon>Bacillati</taxon>
        <taxon>Bacillota</taxon>
        <taxon>Bacilli</taxon>
        <taxon>Bacillales</taxon>
        <taxon>Fictibacillaceae</taxon>
        <taxon>Fictibacillus</taxon>
    </lineage>
</organism>